<dbReference type="RefSeq" id="WP_281415957.1">
    <property type="nucleotide sequence ID" value="NZ_JAGINP010000001.1"/>
</dbReference>
<feature type="region of interest" description="Disordered" evidence="1">
    <location>
        <begin position="1"/>
        <end position="41"/>
    </location>
</feature>
<evidence type="ECO:0000256" key="1">
    <source>
        <dbReference type="SAM" id="MobiDB-lite"/>
    </source>
</evidence>
<feature type="compositionally biased region" description="Acidic residues" evidence="1">
    <location>
        <begin position="29"/>
        <end position="41"/>
    </location>
</feature>
<keyword evidence="3" id="KW-1185">Reference proteome</keyword>
<proteinExistence type="predicted"/>
<protein>
    <recommendedName>
        <fullName evidence="4">YD repeat-containing protein</fullName>
    </recommendedName>
</protein>
<evidence type="ECO:0008006" key="4">
    <source>
        <dbReference type="Google" id="ProtNLM"/>
    </source>
</evidence>
<evidence type="ECO:0000313" key="3">
    <source>
        <dbReference type="Proteomes" id="UP000781958"/>
    </source>
</evidence>
<dbReference type="EMBL" id="JAGINP010000001">
    <property type="protein sequence ID" value="MBP2290739.1"/>
    <property type="molecule type" value="Genomic_DNA"/>
</dbReference>
<name>A0ABS4SDT8_9PROT</name>
<gene>
    <name evidence="2" type="ORF">J2851_000476</name>
</gene>
<sequence>MPDRYEEILDDDGAPTGYHRDTETGEVVTLEDEYDAADDEC</sequence>
<comment type="caution">
    <text evidence="2">The sequence shown here is derived from an EMBL/GenBank/DDBJ whole genome shotgun (WGS) entry which is preliminary data.</text>
</comment>
<dbReference type="Proteomes" id="UP000781958">
    <property type="component" value="Unassembled WGS sequence"/>
</dbReference>
<reference evidence="2 3" key="1">
    <citation type="submission" date="2021-03" db="EMBL/GenBank/DDBJ databases">
        <title>Genomic Encyclopedia of Type Strains, Phase III (KMG-III): the genomes of soil and plant-associated and newly described type strains.</title>
        <authorList>
            <person name="Whitman W."/>
        </authorList>
    </citation>
    <scope>NUCLEOTIDE SEQUENCE [LARGE SCALE GENOMIC DNA]</scope>
    <source>
        <strain evidence="2 3">IMMIB AFH-6</strain>
    </source>
</reference>
<evidence type="ECO:0000313" key="2">
    <source>
        <dbReference type="EMBL" id="MBP2290739.1"/>
    </source>
</evidence>
<organism evidence="2 3">
    <name type="scientific">Azospirillum rugosum</name>
    <dbReference type="NCBI Taxonomy" id="416170"/>
    <lineage>
        <taxon>Bacteria</taxon>
        <taxon>Pseudomonadati</taxon>
        <taxon>Pseudomonadota</taxon>
        <taxon>Alphaproteobacteria</taxon>
        <taxon>Rhodospirillales</taxon>
        <taxon>Azospirillaceae</taxon>
        <taxon>Azospirillum</taxon>
    </lineage>
</organism>
<accession>A0ABS4SDT8</accession>